<feature type="compositionally biased region" description="Low complexity" evidence="1">
    <location>
        <begin position="114"/>
        <end position="173"/>
    </location>
</feature>
<feature type="chain" id="PRO_5007294403" description="Extracellular membrane protein CFEM domain-containing protein" evidence="2">
    <location>
        <begin position="18"/>
        <end position="193"/>
    </location>
</feature>
<dbReference type="Proteomes" id="UP000070444">
    <property type="component" value="Unassembled WGS sequence"/>
</dbReference>
<proteinExistence type="predicted"/>
<dbReference type="EMBL" id="KQ964510">
    <property type="protein sequence ID" value="KXN70193.1"/>
    <property type="molecule type" value="Genomic_DNA"/>
</dbReference>
<reference evidence="3 4" key="1">
    <citation type="journal article" date="2015" name="Genome Biol. Evol.">
        <title>Phylogenomic analyses indicate that early fungi evolved digesting cell walls of algal ancestors of land plants.</title>
        <authorList>
            <person name="Chang Y."/>
            <person name="Wang S."/>
            <person name="Sekimoto S."/>
            <person name="Aerts A.L."/>
            <person name="Choi C."/>
            <person name="Clum A."/>
            <person name="LaButti K.M."/>
            <person name="Lindquist E.A."/>
            <person name="Yee Ngan C."/>
            <person name="Ohm R.A."/>
            <person name="Salamov A.A."/>
            <person name="Grigoriev I.V."/>
            <person name="Spatafora J.W."/>
            <person name="Berbee M.L."/>
        </authorList>
    </citation>
    <scope>NUCLEOTIDE SEQUENCE [LARGE SCALE GENOMIC DNA]</scope>
    <source>
        <strain evidence="3 4">NRRL 28638</strain>
    </source>
</reference>
<protein>
    <recommendedName>
        <fullName evidence="5">Extracellular membrane protein CFEM domain-containing protein</fullName>
    </recommendedName>
</protein>
<name>A0A137P5B1_CONC2</name>
<evidence type="ECO:0000256" key="2">
    <source>
        <dbReference type="SAM" id="SignalP"/>
    </source>
</evidence>
<evidence type="ECO:0000256" key="1">
    <source>
        <dbReference type="SAM" id="MobiDB-lite"/>
    </source>
</evidence>
<dbReference type="OrthoDB" id="5597238at2759"/>
<organism evidence="3 4">
    <name type="scientific">Conidiobolus coronatus (strain ATCC 28846 / CBS 209.66 / NRRL 28638)</name>
    <name type="common">Delacroixia coronata</name>
    <dbReference type="NCBI Taxonomy" id="796925"/>
    <lineage>
        <taxon>Eukaryota</taxon>
        <taxon>Fungi</taxon>
        <taxon>Fungi incertae sedis</taxon>
        <taxon>Zoopagomycota</taxon>
        <taxon>Entomophthoromycotina</taxon>
        <taxon>Entomophthoromycetes</taxon>
        <taxon>Entomophthorales</taxon>
        <taxon>Ancylistaceae</taxon>
        <taxon>Conidiobolus</taxon>
    </lineage>
</organism>
<evidence type="ECO:0008006" key="5">
    <source>
        <dbReference type="Google" id="ProtNLM"/>
    </source>
</evidence>
<keyword evidence="4" id="KW-1185">Reference proteome</keyword>
<gene>
    <name evidence="3" type="ORF">CONCODRAFT_70878</name>
</gene>
<accession>A0A137P5B1</accession>
<sequence length="193" mass="19940">MKFSSIVLFTVIGNTFAQPQDKVPEAPKQELNTIAQCINDKKCGNDLVCQQKCLGSNTDIVDNILKNQKCISSCDTNLSVEQYQKCVLLCNTNGGQPPSFPQKDQTTSKDDSKPTSGSSSPTTTSADSGSKPTSGSSSSATDSPNASGSSKSSSNVTSQGSSGSSKTSGSSSITKLSTSAIGLLLITVFSSML</sequence>
<keyword evidence="2" id="KW-0732">Signal</keyword>
<feature type="region of interest" description="Disordered" evidence="1">
    <location>
        <begin position="96"/>
        <end position="173"/>
    </location>
</feature>
<evidence type="ECO:0000313" key="3">
    <source>
        <dbReference type="EMBL" id="KXN70193.1"/>
    </source>
</evidence>
<evidence type="ECO:0000313" key="4">
    <source>
        <dbReference type="Proteomes" id="UP000070444"/>
    </source>
</evidence>
<dbReference type="AlphaFoldDB" id="A0A137P5B1"/>
<feature type="signal peptide" evidence="2">
    <location>
        <begin position="1"/>
        <end position="17"/>
    </location>
</feature>